<name>A0A0M0JM23_9EUKA</name>
<feature type="region of interest" description="Disordered" evidence="1">
    <location>
        <begin position="484"/>
        <end position="512"/>
    </location>
</feature>
<gene>
    <name evidence="2" type="ORF">Ctob_009312</name>
</gene>
<dbReference type="AlphaFoldDB" id="A0A0M0JM23"/>
<feature type="compositionally biased region" description="Low complexity" evidence="1">
    <location>
        <begin position="498"/>
        <end position="512"/>
    </location>
</feature>
<dbReference type="EMBL" id="JWZX01002706">
    <property type="protein sequence ID" value="KOO27520.1"/>
    <property type="molecule type" value="Genomic_DNA"/>
</dbReference>
<comment type="caution">
    <text evidence="2">The sequence shown here is derived from an EMBL/GenBank/DDBJ whole genome shotgun (WGS) entry which is preliminary data.</text>
</comment>
<feature type="region of interest" description="Disordered" evidence="1">
    <location>
        <begin position="219"/>
        <end position="239"/>
    </location>
</feature>
<accession>A0A0M0JM23</accession>
<evidence type="ECO:0000313" key="3">
    <source>
        <dbReference type="Proteomes" id="UP000037460"/>
    </source>
</evidence>
<dbReference type="Proteomes" id="UP000037460">
    <property type="component" value="Unassembled WGS sequence"/>
</dbReference>
<proteinExistence type="predicted"/>
<organism evidence="2 3">
    <name type="scientific">Chrysochromulina tobinii</name>
    <dbReference type="NCBI Taxonomy" id="1460289"/>
    <lineage>
        <taxon>Eukaryota</taxon>
        <taxon>Haptista</taxon>
        <taxon>Haptophyta</taxon>
        <taxon>Prymnesiophyceae</taxon>
        <taxon>Prymnesiales</taxon>
        <taxon>Chrysochromulinaceae</taxon>
        <taxon>Chrysochromulina</taxon>
    </lineage>
</organism>
<protein>
    <submittedName>
        <fullName evidence="2">Uncharacterized protein</fullName>
    </submittedName>
</protein>
<feature type="compositionally biased region" description="Basic and acidic residues" evidence="1">
    <location>
        <begin position="132"/>
        <end position="163"/>
    </location>
</feature>
<keyword evidence="3" id="KW-1185">Reference proteome</keyword>
<reference evidence="3" key="1">
    <citation type="journal article" date="2015" name="PLoS Genet.">
        <title>Genome Sequence and Transcriptome Analyses of Chrysochromulina tobin: Metabolic Tools for Enhanced Algal Fitness in the Prominent Order Prymnesiales (Haptophyceae).</title>
        <authorList>
            <person name="Hovde B.T."/>
            <person name="Deodato C.R."/>
            <person name="Hunsperger H.M."/>
            <person name="Ryken S.A."/>
            <person name="Yost W."/>
            <person name="Jha R.K."/>
            <person name="Patterson J."/>
            <person name="Monnat R.J. Jr."/>
            <person name="Barlow S.B."/>
            <person name="Starkenburg S.R."/>
            <person name="Cattolico R.A."/>
        </authorList>
    </citation>
    <scope>NUCLEOTIDE SEQUENCE</scope>
    <source>
        <strain evidence="3">CCMP291</strain>
    </source>
</reference>
<sequence>MMRQKDLSEVKAKTDDDIMDEEAGRARIRLAEASALRREEEENALKIAEANRREKLKETKVKTDDDIMDEAAGKARLELAAKSAARRAESAEALRQQNKALAEKLRLAKAATDTSIDDEAAGTMRREYAEAARARRREEEERIKEENEEMRRRLRDMRARTDDGDGLTGGGTYGTSSMASTPGFIARQSDVPLSTFRMFEVTEDKAKVGEAIRKDRLKQKREVERQVKDHVSHGQKQALERIQREERVAKLQETMAKRNQKIARAIRNQEARWELERERRQETYEKAMRERVVEANNLDARLDASEEAQDARERAEGTATKVALLAALERVRTRDLEVRKQLSARVRDETVQALQVATAIPAAMARALGEVKRQDALGWSSRRQQQEDEYLARARANKASVEATRANARAEKATVLAKRKEAANRERANDFLVAEEKARILEANRKEVAAVYSKRYVSKPEAKKWESSTLYKLHELLSFSKQKEERLLLRGPPHHASPRSPGSSPDRPVVKI</sequence>
<feature type="region of interest" description="Disordered" evidence="1">
    <location>
        <begin position="132"/>
        <end position="182"/>
    </location>
</feature>
<evidence type="ECO:0000256" key="1">
    <source>
        <dbReference type="SAM" id="MobiDB-lite"/>
    </source>
</evidence>
<evidence type="ECO:0000313" key="2">
    <source>
        <dbReference type="EMBL" id="KOO27520.1"/>
    </source>
</evidence>